<sequence length="691" mass="76683">MPKRRRGRERRPRTEVELSPEPRHREAGSRDEGRELLARLLAFSREVPLVLISATVDGDRFTDPQRVAATGAEVWTISHEVSDLIRDNLGRDLTVHNGASRIFPPGIEWQENPRLSPLFVAIEPWQREKQQDGVLAALARITAPAVPEPEPAPASGGARTVPTPEAAADLARHLLDPERSHPVVVITSARDAEGPYVDAGRVADELGETVPVHVMATGVISWAFSDVLPPNCEVYGGASRVYPPGVDWAQDPFRVPLRFARDTREGERVGLQLVADALRHVEPTEHRSATLRREVAATGTVVGIVAECALLRLDDGQMAHAWPELVAHDVAPERVFARGQRVRGRFDEASRRLAPERRDASEALAGVAVGDVILVRVASVAEHRCSVEPFPGFAVDLSPEQLVASDQGKDLRSLVTPGEVIPVEVLGCGVAARTWRLSALIDDVEPSPAPSLLPEGPPWLTPASDEPEPIEEPRPVTFREPRGPRVAAPEPDDDVVVQFRIENERLMAQVRTLGEEVTKLKGARERDARKIRSLERSKRQVKNHDGEAERILREDGSRFADPEEQLRFEVYLAWVRRFSDQERKGERRLMDWTIGEGFFESWAEVQGVERAKVVDVIVEVLTDLAPRVSAREVHQLRSGSGGDDPPRTRGRETAWRVSLQVGTPGARRLHYWKGDGVIELSSIRHHDDLRT</sequence>
<accession>A0A3P1WZI9</accession>
<protein>
    <recommendedName>
        <fullName evidence="4">S1 motif domain-containing protein</fullName>
    </recommendedName>
</protein>
<reference evidence="2 3" key="1">
    <citation type="submission" date="2018-11" db="EMBL/GenBank/DDBJ databases">
        <title>Genomes From Bacteria Associated with the Canine Oral Cavity: a Test Case for Automated Genome-Based Taxonomic Assignment.</title>
        <authorList>
            <person name="Coil D.A."/>
            <person name="Jospin G."/>
            <person name="Darling A.E."/>
            <person name="Wallis C."/>
            <person name="Davis I.J."/>
            <person name="Harris S."/>
            <person name="Eisen J.A."/>
            <person name="Holcombe L.J."/>
            <person name="O'Flynn C."/>
        </authorList>
    </citation>
    <scope>NUCLEOTIDE SEQUENCE [LARGE SCALE GENOMIC DNA]</scope>
    <source>
        <strain evidence="2 3">OH2822_COT-296</strain>
    </source>
</reference>
<dbReference type="Proteomes" id="UP000280935">
    <property type="component" value="Unassembled WGS sequence"/>
</dbReference>
<feature type="compositionally biased region" description="Pro residues" evidence="1">
    <location>
        <begin position="447"/>
        <end position="460"/>
    </location>
</feature>
<comment type="caution">
    <text evidence="2">The sequence shown here is derived from an EMBL/GenBank/DDBJ whole genome shotgun (WGS) entry which is preliminary data.</text>
</comment>
<dbReference type="RefSeq" id="WP_125226618.1">
    <property type="nucleotide sequence ID" value="NZ_RQYT01000001.1"/>
</dbReference>
<evidence type="ECO:0000256" key="1">
    <source>
        <dbReference type="SAM" id="MobiDB-lite"/>
    </source>
</evidence>
<gene>
    <name evidence="2" type="ORF">EII35_01145</name>
</gene>
<feature type="compositionally biased region" description="Basic and acidic residues" evidence="1">
    <location>
        <begin position="471"/>
        <end position="483"/>
    </location>
</feature>
<dbReference type="EMBL" id="RQYT01000001">
    <property type="protein sequence ID" value="RRD51516.1"/>
    <property type="molecule type" value="Genomic_DNA"/>
</dbReference>
<evidence type="ECO:0000313" key="2">
    <source>
        <dbReference type="EMBL" id="RRD51516.1"/>
    </source>
</evidence>
<feature type="compositionally biased region" description="Basic and acidic residues" evidence="1">
    <location>
        <begin position="12"/>
        <end position="31"/>
    </location>
</feature>
<proteinExistence type="predicted"/>
<feature type="region of interest" description="Disordered" evidence="1">
    <location>
        <begin position="1"/>
        <end position="31"/>
    </location>
</feature>
<dbReference type="AlphaFoldDB" id="A0A3P1WZI9"/>
<evidence type="ECO:0000313" key="3">
    <source>
        <dbReference type="Proteomes" id="UP000280935"/>
    </source>
</evidence>
<feature type="compositionally biased region" description="Basic residues" evidence="1">
    <location>
        <begin position="1"/>
        <end position="11"/>
    </location>
</feature>
<feature type="region of interest" description="Disordered" evidence="1">
    <location>
        <begin position="446"/>
        <end position="490"/>
    </location>
</feature>
<dbReference type="OrthoDB" id="8452205at2"/>
<name>A0A3P1WZI9_9ACTN</name>
<feature type="region of interest" description="Disordered" evidence="1">
    <location>
        <begin position="632"/>
        <end position="653"/>
    </location>
</feature>
<feature type="compositionally biased region" description="Basic and acidic residues" evidence="1">
    <location>
        <begin position="644"/>
        <end position="653"/>
    </location>
</feature>
<evidence type="ECO:0008006" key="4">
    <source>
        <dbReference type="Google" id="ProtNLM"/>
    </source>
</evidence>
<organism evidence="2 3">
    <name type="scientific">Arachnia propionica</name>
    <dbReference type="NCBI Taxonomy" id="1750"/>
    <lineage>
        <taxon>Bacteria</taxon>
        <taxon>Bacillati</taxon>
        <taxon>Actinomycetota</taxon>
        <taxon>Actinomycetes</taxon>
        <taxon>Propionibacteriales</taxon>
        <taxon>Propionibacteriaceae</taxon>
        <taxon>Arachnia</taxon>
    </lineage>
</organism>